<dbReference type="EMBL" id="JAGTTN010000001">
    <property type="protein sequence ID" value="MCC2031490.1"/>
    <property type="molecule type" value="Genomic_DNA"/>
</dbReference>
<reference evidence="2" key="1">
    <citation type="submission" date="2021-04" db="EMBL/GenBank/DDBJ databases">
        <title>Microbacterium tenobrionis sp. nov. and Microbacterium allomyrinae sp. nov., isolated from larvae of Tenobrio molitor and Allomyrina dichotoma, respectively.</title>
        <authorList>
            <person name="Lee S.D."/>
        </authorList>
    </citation>
    <scope>NUCLEOTIDE SEQUENCE</scope>
    <source>
        <strain evidence="2">BWT-G7</strain>
    </source>
</reference>
<dbReference type="PANTHER" id="PTHR18964">
    <property type="entry name" value="ROK (REPRESSOR, ORF, KINASE) FAMILY"/>
    <property type="match status" value="1"/>
</dbReference>
<proteinExistence type="inferred from homology"/>
<dbReference type="InterPro" id="IPR000600">
    <property type="entry name" value="ROK"/>
</dbReference>
<dbReference type="Pfam" id="PF00480">
    <property type="entry name" value="ROK"/>
    <property type="match status" value="1"/>
</dbReference>
<evidence type="ECO:0000313" key="2">
    <source>
        <dbReference type="EMBL" id="MCC2031490.1"/>
    </source>
</evidence>
<name>A0A9X1LU08_9MICO</name>
<dbReference type="Gene3D" id="3.30.420.40">
    <property type="match status" value="2"/>
</dbReference>
<dbReference type="PANTHER" id="PTHR18964:SF169">
    <property type="entry name" value="N-ACETYLMANNOSAMINE KINASE"/>
    <property type="match status" value="1"/>
</dbReference>
<organism evidence="2 3">
    <name type="scientific">Microbacterium allomyrinae</name>
    <dbReference type="NCBI Taxonomy" id="2830666"/>
    <lineage>
        <taxon>Bacteria</taxon>
        <taxon>Bacillati</taxon>
        <taxon>Actinomycetota</taxon>
        <taxon>Actinomycetes</taxon>
        <taxon>Micrococcales</taxon>
        <taxon>Microbacteriaceae</taxon>
        <taxon>Microbacterium</taxon>
    </lineage>
</organism>
<dbReference type="InterPro" id="IPR043129">
    <property type="entry name" value="ATPase_NBD"/>
</dbReference>
<sequence>MTDAVIAVDIGGTKTAVAVIDRDERIIDTLVAPTPGPDGPDAIIGTVVGLVSALAGRSDDDIRALGVGTAGVVDVGCGAIVSATDTLANWAGTPLAARLREELAGVIGVNGLVHVQNDVDAHALGELRRGAAVGARSALVVAVGTGVGAGIILGGAPLRGARHVAGEIAHIPTPGAEHLRCPCGRAGHLEALGSGIGMHRHYLSLGGSPAVADARGIAALALDGDPIAGRALEDSAAAVGRALAAAVTLIDPERVVVTGGVAQIGDVWWQPMERTFRAEVIDALDDVPIVPGVLGGRAPLIGAAASAWELVGEIR</sequence>
<dbReference type="Proteomes" id="UP001139354">
    <property type="component" value="Unassembled WGS sequence"/>
</dbReference>
<dbReference type="AlphaFoldDB" id="A0A9X1LU08"/>
<dbReference type="SUPFAM" id="SSF53067">
    <property type="entry name" value="Actin-like ATPase domain"/>
    <property type="match status" value="1"/>
</dbReference>
<comment type="caution">
    <text evidence="2">The sequence shown here is derived from an EMBL/GenBank/DDBJ whole genome shotgun (WGS) entry which is preliminary data.</text>
</comment>
<comment type="similarity">
    <text evidence="1">Belongs to the ROK (NagC/XylR) family.</text>
</comment>
<keyword evidence="3" id="KW-1185">Reference proteome</keyword>
<evidence type="ECO:0000313" key="3">
    <source>
        <dbReference type="Proteomes" id="UP001139354"/>
    </source>
</evidence>
<protein>
    <submittedName>
        <fullName evidence="2">ROK family protein</fullName>
    </submittedName>
</protein>
<accession>A0A9X1LU08</accession>
<evidence type="ECO:0000256" key="1">
    <source>
        <dbReference type="ARBA" id="ARBA00006479"/>
    </source>
</evidence>
<gene>
    <name evidence="2" type="ORF">KEC57_04755</name>
</gene>
<dbReference type="RefSeq" id="WP_229383370.1">
    <property type="nucleotide sequence ID" value="NZ_JAGTTN010000001.1"/>
</dbReference>